<feature type="region of interest" description="Disordered" evidence="1">
    <location>
        <begin position="37"/>
        <end position="78"/>
    </location>
</feature>
<evidence type="ECO:0000313" key="2">
    <source>
        <dbReference type="EMBL" id="KAI7736436.1"/>
    </source>
</evidence>
<feature type="compositionally biased region" description="Basic residues" evidence="1">
    <location>
        <begin position="64"/>
        <end position="78"/>
    </location>
</feature>
<dbReference type="EMBL" id="JAMZMK010009276">
    <property type="protein sequence ID" value="KAI7736436.1"/>
    <property type="molecule type" value="Genomic_DNA"/>
</dbReference>
<evidence type="ECO:0000256" key="1">
    <source>
        <dbReference type="SAM" id="MobiDB-lite"/>
    </source>
</evidence>
<reference evidence="2" key="1">
    <citation type="submission" date="2022-06" db="EMBL/GenBank/DDBJ databases">
        <title>Uncovering the hologenomic basis of an extraordinary plant invasion.</title>
        <authorList>
            <person name="Bieker V.C."/>
            <person name="Martin M.D."/>
            <person name="Gilbert T."/>
            <person name="Hodgins K."/>
            <person name="Battlay P."/>
            <person name="Petersen B."/>
            <person name="Wilson J."/>
        </authorList>
    </citation>
    <scope>NUCLEOTIDE SEQUENCE</scope>
    <source>
        <strain evidence="2">AA19_3_7</strain>
        <tissue evidence="2">Leaf</tissue>
    </source>
</reference>
<dbReference type="Proteomes" id="UP001206925">
    <property type="component" value="Unassembled WGS sequence"/>
</dbReference>
<proteinExistence type="predicted"/>
<accession>A0AAD5GDH7</accession>
<protein>
    <submittedName>
        <fullName evidence="2">Uncharacterized protein</fullName>
    </submittedName>
</protein>
<comment type="caution">
    <text evidence="2">The sequence shown here is derived from an EMBL/GenBank/DDBJ whole genome shotgun (WGS) entry which is preliminary data.</text>
</comment>
<organism evidence="2 3">
    <name type="scientific">Ambrosia artemisiifolia</name>
    <name type="common">Common ragweed</name>
    <dbReference type="NCBI Taxonomy" id="4212"/>
    <lineage>
        <taxon>Eukaryota</taxon>
        <taxon>Viridiplantae</taxon>
        <taxon>Streptophyta</taxon>
        <taxon>Embryophyta</taxon>
        <taxon>Tracheophyta</taxon>
        <taxon>Spermatophyta</taxon>
        <taxon>Magnoliopsida</taxon>
        <taxon>eudicotyledons</taxon>
        <taxon>Gunneridae</taxon>
        <taxon>Pentapetalae</taxon>
        <taxon>asterids</taxon>
        <taxon>campanulids</taxon>
        <taxon>Asterales</taxon>
        <taxon>Asteraceae</taxon>
        <taxon>Asteroideae</taxon>
        <taxon>Heliantheae alliance</taxon>
        <taxon>Heliantheae</taxon>
        <taxon>Ambrosia</taxon>
    </lineage>
</organism>
<sequence length="78" mass="8437">MASSNHLTSLALTLGVIRDGNDDPKHDAVAANTTVTDISSEASEPMIPRSDDDLDVDPDGSNVCKKRKKHQRHTAQQI</sequence>
<keyword evidence="3" id="KW-1185">Reference proteome</keyword>
<gene>
    <name evidence="2" type="ORF">M8C21_016109</name>
</gene>
<feature type="non-terminal residue" evidence="2">
    <location>
        <position position="1"/>
    </location>
</feature>
<evidence type="ECO:0000313" key="3">
    <source>
        <dbReference type="Proteomes" id="UP001206925"/>
    </source>
</evidence>
<name>A0AAD5GDH7_AMBAR</name>
<dbReference type="AlphaFoldDB" id="A0AAD5GDH7"/>